<name>A0ABW7DNV3_9FIRM</name>
<evidence type="ECO:0000256" key="4">
    <source>
        <dbReference type="ARBA" id="ARBA00022723"/>
    </source>
</evidence>
<dbReference type="Pfam" id="PF16199">
    <property type="entry name" value="Radical_SAM_C"/>
    <property type="match status" value="1"/>
</dbReference>
<dbReference type="SFLD" id="SFLDG01086">
    <property type="entry name" value="elongater_protein-like"/>
    <property type="match status" value="1"/>
</dbReference>
<reference evidence="8 9" key="1">
    <citation type="submission" date="2024-10" db="EMBL/GenBank/DDBJ databases">
        <authorList>
            <person name="Sang B.-I."/>
            <person name="Prabhaharan D."/>
        </authorList>
    </citation>
    <scope>NUCLEOTIDE SEQUENCE [LARGE SCALE GENOMIC DNA]</scope>
    <source>
        <strain evidence="8 9">MH</strain>
    </source>
</reference>
<dbReference type="Pfam" id="PF04055">
    <property type="entry name" value="Radical_SAM"/>
    <property type="match status" value="1"/>
</dbReference>
<dbReference type="InterPro" id="IPR006638">
    <property type="entry name" value="Elp3/MiaA/NifB-like_rSAM"/>
</dbReference>
<dbReference type="InterPro" id="IPR032432">
    <property type="entry name" value="Radical_SAM_C"/>
</dbReference>
<dbReference type="CDD" id="cd01335">
    <property type="entry name" value="Radical_SAM"/>
    <property type="match status" value="1"/>
</dbReference>
<dbReference type="Gene3D" id="3.80.30.20">
    <property type="entry name" value="tm_1862 like domain"/>
    <property type="match status" value="1"/>
</dbReference>
<dbReference type="SFLD" id="SFLDG01082">
    <property type="entry name" value="B12-binding_domain_containing"/>
    <property type="match status" value="1"/>
</dbReference>
<dbReference type="SFLD" id="SFLDS00029">
    <property type="entry name" value="Radical_SAM"/>
    <property type="match status" value="1"/>
</dbReference>
<evidence type="ECO:0000256" key="3">
    <source>
        <dbReference type="ARBA" id="ARBA00022691"/>
    </source>
</evidence>
<keyword evidence="5" id="KW-0408">Iron</keyword>
<dbReference type="InterPro" id="IPR023404">
    <property type="entry name" value="rSAM_horseshoe"/>
</dbReference>
<dbReference type="PANTHER" id="PTHR11135">
    <property type="entry name" value="HISTONE ACETYLTRANSFERASE-RELATED"/>
    <property type="match status" value="1"/>
</dbReference>
<feature type="domain" description="Radical SAM core" evidence="7">
    <location>
        <begin position="4"/>
        <end position="241"/>
    </location>
</feature>
<dbReference type="SUPFAM" id="SSF102114">
    <property type="entry name" value="Radical SAM enzymes"/>
    <property type="match status" value="1"/>
</dbReference>
<keyword evidence="4" id="KW-0479">Metal-binding</keyword>
<dbReference type="InterPro" id="IPR007197">
    <property type="entry name" value="rSAM"/>
</dbReference>
<gene>
    <name evidence="8" type="ORF">ACGTZG_07515</name>
</gene>
<keyword evidence="3" id="KW-0949">S-adenosyl-L-methionine</keyword>
<dbReference type="RefSeq" id="WP_257536639.1">
    <property type="nucleotide sequence ID" value="NZ_CP011940.1"/>
</dbReference>
<evidence type="ECO:0000256" key="1">
    <source>
        <dbReference type="ARBA" id="ARBA00001966"/>
    </source>
</evidence>
<evidence type="ECO:0000256" key="6">
    <source>
        <dbReference type="ARBA" id="ARBA00023014"/>
    </source>
</evidence>
<evidence type="ECO:0000313" key="8">
    <source>
        <dbReference type="EMBL" id="MFG6273035.1"/>
    </source>
</evidence>
<evidence type="ECO:0000313" key="9">
    <source>
        <dbReference type="Proteomes" id="UP001605989"/>
    </source>
</evidence>
<comment type="caution">
    <text evidence="8">The sequence shown here is derived from an EMBL/GenBank/DDBJ whole genome shotgun (WGS) entry which is preliminary data.</text>
</comment>
<dbReference type="InterPro" id="IPR039661">
    <property type="entry name" value="ELP3"/>
</dbReference>
<dbReference type="PANTHER" id="PTHR11135:SF0">
    <property type="entry name" value="ELONGATOR COMPLEX PROTEIN 3"/>
    <property type="match status" value="1"/>
</dbReference>
<organism evidence="8 9">
    <name type="scientific">Megasphaera hexanoica</name>
    <dbReference type="NCBI Taxonomy" id="1675036"/>
    <lineage>
        <taxon>Bacteria</taxon>
        <taxon>Bacillati</taxon>
        <taxon>Bacillota</taxon>
        <taxon>Negativicutes</taxon>
        <taxon>Veillonellales</taxon>
        <taxon>Veillonellaceae</taxon>
        <taxon>Megasphaera</taxon>
    </lineage>
</organism>
<evidence type="ECO:0000256" key="5">
    <source>
        <dbReference type="ARBA" id="ARBA00023004"/>
    </source>
</evidence>
<accession>A0ABW7DNV3</accession>
<dbReference type="SMART" id="SM00729">
    <property type="entry name" value="Elp3"/>
    <property type="match status" value="1"/>
</dbReference>
<keyword evidence="6" id="KW-0411">Iron-sulfur</keyword>
<keyword evidence="9" id="KW-1185">Reference proteome</keyword>
<dbReference type="InterPro" id="IPR058240">
    <property type="entry name" value="rSAM_sf"/>
</dbReference>
<comment type="cofactor">
    <cofactor evidence="1">
        <name>[4Fe-4S] cluster</name>
        <dbReference type="ChEBI" id="CHEBI:49883"/>
    </cofactor>
</comment>
<sequence>MMEKERLRTSIIPIFIPHIGCPYRCVFCNQWRITGHEGVPDASEVSNLIDTYTRGVEKRHWEAAFYGGSFTAIPGSLQESLLEPAYEALQEGRIDAIRCSTRPDCITGPILERLQRYGMTTVELGVQSMDDVVLERARRGHTAAQVKDATALLRQYGFTVGHQLMPGLPGEDWQSLIRTTDAICRLKPDIARIYPVVVIAGTELADSWQNGEYQALTIHEGVQRAAYMKQQFLSKGIQVIRTGLQATENLDDPAQVLAGAYTPAMGEMVDTRRYQLQLFRVLDQILSACPGQTCVISYNRRDTSRVRGIRNVTVHRSRLRYGREFLWKEDDAVPLYHIQVKTDGGTWLIDTDRGRCSIIEIND</sequence>
<proteinExistence type="predicted"/>
<evidence type="ECO:0000256" key="2">
    <source>
        <dbReference type="ARBA" id="ARBA00022485"/>
    </source>
</evidence>
<dbReference type="EMBL" id="JBIEKR010000005">
    <property type="protein sequence ID" value="MFG6273035.1"/>
    <property type="molecule type" value="Genomic_DNA"/>
</dbReference>
<protein>
    <submittedName>
        <fullName evidence="8">Elongator complex protein 3</fullName>
    </submittedName>
</protein>
<evidence type="ECO:0000259" key="7">
    <source>
        <dbReference type="PROSITE" id="PS51918"/>
    </source>
</evidence>
<keyword evidence="2" id="KW-0004">4Fe-4S</keyword>
<dbReference type="PROSITE" id="PS51918">
    <property type="entry name" value="RADICAL_SAM"/>
    <property type="match status" value="1"/>
</dbReference>
<dbReference type="Proteomes" id="UP001605989">
    <property type="component" value="Unassembled WGS sequence"/>
</dbReference>